<comment type="caution">
    <text evidence="1">The sequence shown here is derived from an EMBL/GenBank/DDBJ whole genome shotgun (WGS) entry which is preliminary data.</text>
</comment>
<proteinExistence type="predicted"/>
<accession>A0ABT7EDX6</accession>
<dbReference type="EMBL" id="JASJUT010000001">
    <property type="protein sequence ID" value="MDK2593488.1"/>
    <property type="molecule type" value="Genomic_DNA"/>
</dbReference>
<dbReference type="SUPFAM" id="SSF54909">
    <property type="entry name" value="Dimeric alpha+beta barrel"/>
    <property type="match status" value="1"/>
</dbReference>
<sequence length="187" mass="21085">MDLKLNLQSDSCLDLAFGKVISGKEAQVFQTYFPAVAPALQEFGLKPLRPFAVLDTNIRRPIPEQGNLTYVPSVENFVQFHQDARFQKAKPIRDEGMEFLADGNLFESIKEQITLDSNSDYALILSSNQIAKSTSLFELNLSENSPNQRFRGQSLSLCPWSEDTEKLLHAVPNETIVLKVRFFPESS</sequence>
<organism evidence="1 2">
    <name type="scientific">Pseudoalteromonas obscura</name>
    <dbReference type="NCBI Taxonomy" id="3048491"/>
    <lineage>
        <taxon>Bacteria</taxon>
        <taxon>Pseudomonadati</taxon>
        <taxon>Pseudomonadota</taxon>
        <taxon>Gammaproteobacteria</taxon>
        <taxon>Alteromonadales</taxon>
        <taxon>Pseudoalteromonadaceae</taxon>
        <taxon>Pseudoalteromonas</taxon>
    </lineage>
</organism>
<evidence type="ECO:0000313" key="2">
    <source>
        <dbReference type="Proteomes" id="UP001231915"/>
    </source>
</evidence>
<dbReference type="Gene3D" id="3.30.70.100">
    <property type="match status" value="1"/>
</dbReference>
<keyword evidence="2" id="KW-1185">Reference proteome</keyword>
<name>A0ABT7EDX6_9GAMM</name>
<gene>
    <name evidence="1" type="ORF">QNM18_00225</name>
</gene>
<protein>
    <submittedName>
        <fullName evidence="1">Uncharacterized protein</fullName>
    </submittedName>
</protein>
<reference evidence="1 2" key="1">
    <citation type="submission" date="2023-05" db="EMBL/GenBank/DDBJ databases">
        <title>Pseudoalteromonas ardens sp. nov., Pseudoalteromonas obscura sp. nov., and Pseudoalteromonas umbrosa sp. nov., isolated from the coral Montipora capitata.</title>
        <authorList>
            <person name="Thomas E.M."/>
            <person name="Smith E.M."/>
            <person name="Papke E."/>
            <person name="Shlafstein M.D."/>
            <person name="Oline D.K."/>
            <person name="Videau P."/>
            <person name="Saw J.H."/>
            <person name="Strangman W.K."/>
            <person name="Ushijima B."/>
        </authorList>
    </citation>
    <scope>NUCLEOTIDE SEQUENCE [LARGE SCALE GENOMIC DNA]</scope>
    <source>
        <strain evidence="1 2">P94</strain>
    </source>
</reference>
<dbReference type="RefSeq" id="WP_284135952.1">
    <property type="nucleotide sequence ID" value="NZ_JASJUT010000001.1"/>
</dbReference>
<dbReference type="InterPro" id="IPR011008">
    <property type="entry name" value="Dimeric_a/b-barrel"/>
</dbReference>
<dbReference type="Proteomes" id="UP001231915">
    <property type="component" value="Unassembled WGS sequence"/>
</dbReference>
<evidence type="ECO:0000313" key="1">
    <source>
        <dbReference type="EMBL" id="MDK2593488.1"/>
    </source>
</evidence>